<dbReference type="RefSeq" id="WP_094636841.1">
    <property type="nucleotide sequence ID" value="NZ_CP062938.1"/>
</dbReference>
<keyword evidence="4" id="KW-1185">Reference proteome</keyword>
<dbReference type="Proteomes" id="UP000216057">
    <property type="component" value="Unassembled WGS sequence"/>
</dbReference>
<gene>
    <name evidence="2" type="ORF">BE0216_03865</name>
    <name evidence="1" type="ORF">BEUL_1265</name>
</gene>
<protein>
    <submittedName>
        <fullName evidence="1">Uncharacterized protein</fullName>
    </submittedName>
</protein>
<reference evidence="2 4" key="2">
    <citation type="submission" date="2020-10" db="EMBL/GenBank/DDBJ databases">
        <title>Genome sequencing of Bifidobacterium eulemuris_DSMZ_100216.</title>
        <authorList>
            <person name="Kim J."/>
        </authorList>
    </citation>
    <scope>NUCLEOTIDE SEQUENCE [LARGE SCALE GENOMIC DNA]</scope>
    <source>
        <strain evidence="2 4">DSM 100216</strain>
    </source>
</reference>
<dbReference type="EMBL" id="CP062938">
    <property type="protein sequence ID" value="QOL31692.1"/>
    <property type="molecule type" value="Genomic_DNA"/>
</dbReference>
<organism evidence="1 3">
    <name type="scientific">Bifidobacterium eulemuris</name>
    <dbReference type="NCBI Taxonomy" id="1765219"/>
    <lineage>
        <taxon>Bacteria</taxon>
        <taxon>Bacillati</taxon>
        <taxon>Actinomycetota</taxon>
        <taxon>Actinomycetes</taxon>
        <taxon>Bifidobacteriales</taxon>
        <taxon>Bifidobacteriaceae</taxon>
        <taxon>Bifidobacterium</taxon>
    </lineage>
</organism>
<reference evidence="1 3" key="1">
    <citation type="journal article" date="2017" name="BMC Genomics">
        <title>Comparative genomic and phylogenomic analyses of the Bifidobacteriaceae family.</title>
        <authorList>
            <person name="Lugli G.A."/>
            <person name="Milani C."/>
            <person name="Turroni F."/>
            <person name="Duranti S."/>
            <person name="Mancabelli L."/>
            <person name="Mangifesta M."/>
            <person name="Ferrario C."/>
            <person name="Modesto M."/>
            <person name="Mattarelli P."/>
            <person name="Jiri K."/>
            <person name="van Sinderen D."/>
            <person name="Ventura M."/>
        </authorList>
    </citation>
    <scope>NUCLEOTIDE SEQUENCE [LARGE SCALE GENOMIC DNA]</scope>
    <source>
        <strain evidence="1 3">DSM 100216</strain>
    </source>
</reference>
<dbReference type="EMBL" id="MWWZ01000006">
    <property type="protein sequence ID" value="OZG68252.1"/>
    <property type="molecule type" value="Genomic_DNA"/>
</dbReference>
<name>A0A261G9Z4_9BIFI</name>
<evidence type="ECO:0000313" key="1">
    <source>
        <dbReference type="EMBL" id="OZG68252.1"/>
    </source>
</evidence>
<dbReference type="AlphaFoldDB" id="A0A261G9Z4"/>
<proteinExistence type="predicted"/>
<evidence type="ECO:0000313" key="4">
    <source>
        <dbReference type="Proteomes" id="UP000593943"/>
    </source>
</evidence>
<accession>A0A261G9Z4</accession>
<dbReference type="Proteomes" id="UP000593943">
    <property type="component" value="Chromosome"/>
</dbReference>
<evidence type="ECO:0000313" key="3">
    <source>
        <dbReference type="Proteomes" id="UP000216057"/>
    </source>
</evidence>
<evidence type="ECO:0000313" key="2">
    <source>
        <dbReference type="EMBL" id="QOL31692.1"/>
    </source>
</evidence>
<dbReference type="KEGG" id="beu:BE0216_03865"/>
<sequence>MADVHGDADCLLGLLADGWSCDAQLRFWSADGEDYAVMPVPSACGCAKFPLADWLAGQGVSDAVERADLFRHRWDAGNWSGAVNLMTELGVCMQLTEMSLQLNMND</sequence>